<accession>A0A4S8QQI7</accession>
<dbReference type="Proteomes" id="UP000308671">
    <property type="component" value="Unassembled WGS sequence"/>
</dbReference>
<comment type="caution">
    <text evidence="2">The sequence shown here is derived from an EMBL/GenBank/DDBJ whole genome shotgun (WGS) entry which is preliminary data.</text>
</comment>
<evidence type="ECO:0000313" key="3">
    <source>
        <dbReference type="Proteomes" id="UP000308671"/>
    </source>
</evidence>
<feature type="compositionally biased region" description="Polar residues" evidence="1">
    <location>
        <begin position="111"/>
        <end position="134"/>
    </location>
</feature>
<protein>
    <submittedName>
        <fullName evidence="2">Uncharacterized protein</fullName>
    </submittedName>
</protein>
<dbReference type="EMBL" id="PQXL01000481">
    <property type="protein sequence ID" value="THV45495.1"/>
    <property type="molecule type" value="Genomic_DNA"/>
</dbReference>
<proteinExistence type="predicted"/>
<dbReference type="OrthoDB" id="4232400at2759"/>
<feature type="region of interest" description="Disordered" evidence="1">
    <location>
        <begin position="108"/>
        <end position="169"/>
    </location>
</feature>
<evidence type="ECO:0000313" key="2">
    <source>
        <dbReference type="EMBL" id="THV45495.1"/>
    </source>
</evidence>
<gene>
    <name evidence="2" type="ORF">BGAL_0482g00100</name>
</gene>
<organism evidence="2 3">
    <name type="scientific">Botrytis galanthina</name>
    <dbReference type="NCBI Taxonomy" id="278940"/>
    <lineage>
        <taxon>Eukaryota</taxon>
        <taxon>Fungi</taxon>
        <taxon>Dikarya</taxon>
        <taxon>Ascomycota</taxon>
        <taxon>Pezizomycotina</taxon>
        <taxon>Leotiomycetes</taxon>
        <taxon>Helotiales</taxon>
        <taxon>Sclerotiniaceae</taxon>
        <taxon>Botrytis</taxon>
    </lineage>
</organism>
<name>A0A4S8QQI7_9HELO</name>
<keyword evidence="3" id="KW-1185">Reference proteome</keyword>
<sequence>MIRIYKIATPNAFLLKTRTKSKTKLHGQVKLISSLQDLARLLLNDTSSAIMSSSIKEPRLTDTAWLKNNGWESMNHFMLSYQLKMENDEDYEQGKMILAAIRAVNEEDETISNAERPTGFPNTSEQTQNNSTANHDAENHSHAPGNQDGRQLPAGGSTSPSEVILDKEPVKFMGTLISYPSYGSGGSAKD</sequence>
<evidence type="ECO:0000256" key="1">
    <source>
        <dbReference type="SAM" id="MobiDB-lite"/>
    </source>
</evidence>
<dbReference type="AlphaFoldDB" id="A0A4S8QQI7"/>
<reference evidence="2 3" key="1">
    <citation type="submission" date="2017-12" db="EMBL/GenBank/DDBJ databases">
        <title>Comparative genomics of Botrytis spp.</title>
        <authorList>
            <person name="Valero-Jimenez C.A."/>
            <person name="Tapia P."/>
            <person name="Veloso J."/>
            <person name="Silva-Moreno E."/>
            <person name="Staats M."/>
            <person name="Valdes J.H."/>
            <person name="Van Kan J.A.L."/>
        </authorList>
    </citation>
    <scope>NUCLEOTIDE SEQUENCE [LARGE SCALE GENOMIC DNA]</scope>
    <source>
        <strain evidence="2 3">MUCL435</strain>
    </source>
</reference>